<dbReference type="Proteomes" id="UP000010959">
    <property type="component" value="Unassembled WGS sequence"/>
</dbReference>
<evidence type="ECO:0000313" key="2">
    <source>
        <dbReference type="Proteomes" id="UP000010959"/>
    </source>
</evidence>
<dbReference type="PATRIC" id="fig|993516.3.peg.1625"/>
<accession>L7CL18</accession>
<protein>
    <submittedName>
        <fullName evidence="1">Uncharacterized protein</fullName>
    </submittedName>
</protein>
<dbReference type="EMBL" id="AMWG01000030">
    <property type="protein sequence ID" value="ELP34525.1"/>
    <property type="molecule type" value="Genomic_DNA"/>
</dbReference>
<reference evidence="1 2" key="1">
    <citation type="journal article" date="2013" name="Mar. Genomics">
        <title>Expression of sulfatases in Rhodopirellula baltica and the diversity of sulfatases in the genus Rhodopirellula.</title>
        <authorList>
            <person name="Wegner C.E."/>
            <person name="Richter-Heitmann T."/>
            <person name="Klindworth A."/>
            <person name="Klockow C."/>
            <person name="Richter M."/>
            <person name="Achstetter T."/>
            <person name="Glockner F.O."/>
            <person name="Harder J."/>
        </authorList>
    </citation>
    <scope>NUCLEOTIDE SEQUENCE [LARGE SCALE GENOMIC DNA]</scope>
    <source>
        <strain evidence="1 2">SWK14</strain>
    </source>
</reference>
<gene>
    <name evidence="1" type="ORF">RBSWK_01535</name>
</gene>
<evidence type="ECO:0000313" key="1">
    <source>
        <dbReference type="EMBL" id="ELP34525.1"/>
    </source>
</evidence>
<proteinExistence type="predicted"/>
<dbReference type="AlphaFoldDB" id="L7CL18"/>
<organism evidence="1 2">
    <name type="scientific">Rhodopirellula baltica SWK14</name>
    <dbReference type="NCBI Taxonomy" id="993516"/>
    <lineage>
        <taxon>Bacteria</taxon>
        <taxon>Pseudomonadati</taxon>
        <taxon>Planctomycetota</taxon>
        <taxon>Planctomycetia</taxon>
        <taxon>Pirellulales</taxon>
        <taxon>Pirellulaceae</taxon>
        <taxon>Rhodopirellula</taxon>
    </lineage>
</organism>
<name>L7CL18_RHOBT</name>
<sequence>MAISNANSYFVSIESLEPDCNARGIAFPDLTPYEDESDNLNDAMTAATGLANLGDGSVGTGDGETTSSGLRQAAYTLARNQYESSKDGANTVESNAVDLDGELAFIHIGLQQAIWDYDSQF</sequence>
<comment type="caution">
    <text evidence="1">The sequence shown here is derived from an EMBL/GenBank/DDBJ whole genome shotgun (WGS) entry which is preliminary data.</text>
</comment>